<dbReference type="STRING" id="1122997.GCA_000425285_00985"/>
<dbReference type="InterPro" id="IPR050155">
    <property type="entry name" value="HAD-like_hydrolase_sf"/>
</dbReference>
<dbReference type="SUPFAM" id="SSF56784">
    <property type="entry name" value="HAD-like"/>
    <property type="match status" value="1"/>
</dbReference>
<dbReference type="GO" id="GO:0005829">
    <property type="term" value="C:cytosol"/>
    <property type="evidence" value="ECO:0007669"/>
    <property type="project" value="TreeGrafter"/>
</dbReference>
<dbReference type="Gene3D" id="1.10.150.240">
    <property type="entry name" value="Putative phosphatase, domain 2"/>
    <property type="match status" value="1"/>
</dbReference>
<dbReference type="InterPro" id="IPR023214">
    <property type="entry name" value="HAD_sf"/>
</dbReference>
<dbReference type="PANTHER" id="PTHR43434:SF25">
    <property type="entry name" value="PHOSPHOGLYCOLATE PHOSPHATASE"/>
    <property type="match status" value="1"/>
</dbReference>
<evidence type="ECO:0000313" key="1">
    <source>
        <dbReference type="EMBL" id="VEI02697.1"/>
    </source>
</evidence>
<name>A0A3S4V1J5_9ACTN</name>
<dbReference type="InterPro" id="IPR023198">
    <property type="entry name" value="PGP-like_dom2"/>
</dbReference>
<organism evidence="1 2">
    <name type="scientific">Acidipropionibacterium jensenii</name>
    <dbReference type="NCBI Taxonomy" id="1749"/>
    <lineage>
        <taxon>Bacteria</taxon>
        <taxon>Bacillati</taxon>
        <taxon>Actinomycetota</taxon>
        <taxon>Actinomycetes</taxon>
        <taxon>Propionibacteriales</taxon>
        <taxon>Propionibacteriaceae</taxon>
        <taxon>Acidipropionibacterium</taxon>
    </lineage>
</organism>
<dbReference type="Proteomes" id="UP000277858">
    <property type="component" value="Chromosome"/>
</dbReference>
<accession>A0A3S4V1J5</accession>
<dbReference type="NCBIfam" id="TIGR01549">
    <property type="entry name" value="HAD-SF-IA-v1"/>
    <property type="match status" value="1"/>
</dbReference>
<proteinExistence type="predicted"/>
<protein>
    <submittedName>
        <fullName evidence="1">Phosphoglycolate phosphatase</fullName>
    </submittedName>
</protein>
<dbReference type="EMBL" id="LR134473">
    <property type="protein sequence ID" value="VEI02697.1"/>
    <property type="molecule type" value="Genomic_DNA"/>
</dbReference>
<dbReference type="GO" id="GO:0006281">
    <property type="term" value="P:DNA repair"/>
    <property type="evidence" value="ECO:0007669"/>
    <property type="project" value="TreeGrafter"/>
</dbReference>
<sequence length="203" mass="21478">MGGTLIDTYPEVDRALAEAVWGPHPAAEQIHRVSLLRAESIAHAIDVLATRHGVDRSRLDEAYSALKHRWAIHPAPVMDGAVEVMAAVHAAGGLNLVATHRDRTSAQALLDALGLRPDDMVCAPDGFPRKPSPAMNLLLMRRHHLVAHQVLCVGDRPIDVEAAAAAGLAGALLVPDGEETPVPRLPEGSVVISALTDLLAMIG</sequence>
<keyword evidence="2" id="KW-1185">Reference proteome</keyword>
<gene>
    <name evidence="1" type="ORF">NCTC13652_00878</name>
</gene>
<dbReference type="PANTHER" id="PTHR43434">
    <property type="entry name" value="PHOSPHOGLYCOLATE PHOSPHATASE"/>
    <property type="match status" value="1"/>
</dbReference>
<dbReference type="AlphaFoldDB" id="A0A3S4V1J5"/>
<dbReference type="InterPro" id="IPR036412">
    <property type="entry name" value="HAD-like_sf"/>
</dbReference>
<reference evidence="1 2" key="1">
    <citation type="submission" date="2018-12" db="EMBL/GenBank/DDBJ databases">
        <authorList>
            <consortium name="Pathogen Informatics"/>
        </authorList>
    </citation>
    <scope>NUCLEOTIDE SEQUENCE [LARGE SCALE GENOMIC DNA]</scope>
    <source>
        <strain evidence="1 2">NCTC13652</strain>
    </source>
</reference>
<dbReference type="GO" id="GO:0008967">
    <property type="term" value="F:phosphoglycolate phosphatase activity"/>
    <property type="evidence" value="ECO:0007669"/>
    <property type="project" value="TreeGrafter"/>
</dbReference>
<dbReference type="Gene3D" id="3.40.50.1000">
    <property type="entry name" value="HAD superfamily/HAD-like"/>
    <property type="match status" value="1"/>
</dbReference>
<evidence type="ECO:0000313" key="2">
    <source>
        <dbReference type="Proteomes" id="UP000277858"/>
    </source>
</evidence>
<dbReference type="Pfam" id="PF00702">
    <property type="entry name" value="Hydrolase"/>
    <property type="match status" value="1"/>
</dbReference>
<dbReference type="InterPro" id="IPR006439">
    <property type="entry name" value="HAD-SF_hydro_IA"/>
</dbReference>